<dbReference type="Proteomes" id="UP000266721">
    <property type="component" value="Unassembled WGS sequence"/>
</dbReference>
<dbReference type="AlphaFoldDB" id="A0A409V672"/>
<name>A0A409V672_MYTGA</name>
<dbReference type="SMART" id="SM00060">
    <property type="entry name" value="FN3"/>
    <property type="match status" value="1"/>
</dbReference>
<keyword evidence="3" id="KW-1185">Reference proteome</keyword>
<dbReference type="Pfam" id="PF00041">
    <property type="entry name" value="fn3"/>
    <property type="match status" value="1"/>
</dbReference>
<feature type="domain" description="Fibronectin type-III" evidence="1">
    <location>
        <begin position="1"/>
        <end position="86"/>
    </location>
</feature>
<protein>
    <recommendedName>
        <fullName evidence="1">Fibronectin type-III domain-containing protein</fullName>
    </recommendedName>
</protein>
<dbReference type="CDD" id="cd00063">
    <property type="entry name" value="FN3"/>
    <property type="match status" value="1"/>
</dbReference>
<proteinExistence type="predicted"/>
<organism evidence="2 3">
    <name type="scientific">Mytilus galloprovincialis</name>
    <name type="common">Mediterranean mussel</name>
    <dbReference type="NCBI Taxonomy" id="29158"/>
    <lineage>
        <taxon>Eukaryota</taxon>
        <taxon>Metazoa</taxon>
        <taxon>Spiralia</taxon>
        <taxon>Lophotrochozoa</taxon>
        <taxon>Mollusca</taxon>
        <taxon>Bivalvia</taxon>
        <taxon>Autobranchia</taxon>
        <taxon>Pteriomorphia</taxon>
        <taxon>Mytilida</taxon>
        <taxon>Mytiloidea</taxon>
        <taxon>Mytilidae</taxon>
        <taxon>Mytilinae</taxon>
        <taxon>Mytilus</taxon>
    </lineage>
</organism>
<evidence type="ECO:0000313" key="3">
    <source>
        <dbReference type="Proteomes" id="UP000266721"/>
    </source>
</evidence>
<gene>
    <name evidence="2" type="ORF">AM593_05735</name>
</gene>
<feature type="non-terminal residue" evidence="2">
    <location>
        <position position="1"/>
    </location>
</feature>
<evidence type="ECO:0000313" key="2">
    <source>
        <dbReference type="EMBL" id="OPL07221.1"/>
    </source>
</evidence>
<reference evidence="2 3" key="1">
    <citation type="journal article" date="2016" name="PLoS ONE">
        <title>A First Insight into the Genome of the Filter-Feeder Mussel Mytilus galloprovincialis.</title>
        <authorList>
            <person name="Murgarella M."/>
            <person name="Puiu D."/>
            <person name="Novoa B."/>
            <person name="Figueras A."/>
            <person name="Posada D."/>
            <person name="Canchaya C."/>
        </authorList>
    </citation>
    <scope>NUCLEOTIDE SEQUENCE [LARGE SCALE GENOMIC DNA]</scope>
    <source>
        <tissue evidence="2">Muscle</tissue>
    </source>
</reference>
<accession>A0A409V672</accession>
<evidence type="ECO:0000259" key="1">
    <source>
        <dbReference type="PROSITE" id="PS50853"/>
    </source>
</evidence>
<dbReference type="SUPFAM" id="SSF49265">
    <property type="entry name" value="Fibronectin type III"/>
    <property type="match status" value="1"/>
</dbReference>
<sequence length="120" mass="13209">KPSPPNVEVVGSNVVKCSWDPISTKSGFPVRYQIFDGTKCVYTGKETHCDVTGLHPCAQYSYKLRAYTEGDESPFSDPVPIVTEEAGLHPCAQYSYKLRAYTEGDESPFSDPVPIVTEEA</sequence>
<dbReference type="PROSITE" id="PS50853">
    <property type="entry name" value="FN3"/>
    <property type="match status" value="1"/>
</dbReference>
<dbReference type="EMBL" id="KV634354">
    <property type="protein sequence ID" value="OPL07221.1"/>
    <property type="molecule type" value="Genomic_DNA"/>
</dbReference>
<feature type="non-terminal residue" evidence="2">
    <location>
        <position position="120"/>
    </location>
</feature>
<dbReference type="InterPro" id="IPR003961">
    <property type="entry name" value="FN3_dom"/>
</dbReference>
<dbReference type="Gene3D" id="2.60.40.10">
    <property type="entry name" value="Immunoglobulins"/>
    <property type="match status" value="1"/>
</dbReference>
<dbReference type="InterPro" id="IPR013783">
    <property type="entry name" value="Ig-like_fold"/>
</dbReference>
<dbReference type="InterPro" id="IPR036116">
    <property type="entry name" value="FN3_sf"/>
</dbReference>